<feature type="transmembrane region" description="Helical" evidence="11">
    <location>
        <begin position="90"/>
        <end position="116"/>
    </location>
</feature>
<evidence type="ECO:0000313" key="13">
    <source>
        <dbReference type="EMBL" id="KKS69213.1"/>
    </source>
</evidence>
<evidence type="ECO:0000313" key="14">
    <source>
        <dbReference type="Proteomes" id="UP000034785"/>
    </source>
</evidence>
<gene>
    <name evidence="13" type="ORF">UV41_C0061G0011</name>
</gene>
<accession>A0A0G1E3Q2</accession>
<keyword evidence="7" id="KW-0862">Zinc</keyword>
<evidence type="ECO:0000256" key="4">
    <source>
        <dbReference type="ARBA" id="ARBA00022670"/>
    </source>
</evidence>
<comment type="similarity">
    <text evidence="3">Belongs to the peptidase M50B family.</text>
</comment>
<dbReference type="GO" id="GO:0004222">
    <property type="term" value="F:metalloendopeptidase activity"/>
    <property type="evidence" value="ECO:0007669"/>
    <property type="project" value="InterPro"/>
</dbReference>
<evidence type="ECO:0000256" key="1">
    <source>
        <dbReference type="ARBA" id="ARBA00001947"/>
    </source>
</evidence>
<evidence type="ECO:0000256" key="11">
    <source>
        <dbReference type="SAM" id="Phobius"/>
    </source>
</evidence>
<comment type="subcellular location">
    <subcellularLocation>
        <location evidence="2">Membrane</location>
        <topology evidence="2">Multi-pass membrane protein</topology>
    </subcellularLocation>
</comment>
<dbReference type="Proteomes" id="UP000034785">
    <property type="component" value="Unassembled WGS sequence"/>
</dbReference>
<dbReference type="InterPro" id="IPR008915">
    <property type="entry name" value="Peptidase_M50"/>
</dbReference>
<dbReference type="SUPFAM" id="SSF50156">
    <property type="entry name" value="PDZ domain-like"/>
    <property type="match status" value="1"/>
</dbReference>
<evidence type="ECO:0000256" key="9">
    <source>
        <dbReference type="ARBA" id="ARBA00023049"/>
    </source>
</evidence>
<dbReference type="PROSITE" id="PS50106">
    <property type="entry name" value="PDZ"/>
    <property type="match status" value="1"/>
</dbReference>
<sequence length="247" mass="26784">MFFTIIVFIITLLVLVVSHEFGHFIAAKKFGIGVLEFGFGLPPRVWGKKWGETLVSLNLLPLGGFVRLMGEDETDKKVLKNKSSFAVKPVWQRIIVVVAGVVMNLVLAAVIFYIVLFAQGFKEQIPLLSPYKFAAVDQINEALVFIGGVTPDAPADKGGIKSGDQVLKFNETKVVSGEQLVSLTKDYVGKEVSLTLKSSESQERVVKVTPRANPPAGQGALGVEIGTATVANLNYETLPQKLFSGFT</sequence>
<keyword evidence="4 13" id="KW-0645">Protease</keyword>
<dbReference type="SMART" id="SM00228">
    <property type="entry name" value="PDZ"/>
    <property type="match status" value="1"/>
</dbReference>
<evidence type="ECO:0000256" key="8">
    <source>
        <dbReference type="ARBA" id="ARBA00022989"/>
    </source>
</evidence>
<evidence type="ECO:0000256" key="5">
    <source>
        <dbReference type="ARBA" id="ARBA00022692"/>
    </source>
</evidence>
<keyword evidence="8 11" id="KW-1133">Transmembrane helix</keyword>
<comment type="cofactor">
    <cofactor evidence="1">
        <name>Zn(2+)</name>
        <dbReference type="ChEBI" id="CHEBI:29105"/>
    </cofactor>
</comment>
<reference evidence="13 14" key="1">
    <citation type="journal article" date="2015" name="Nature">
        <title>rRNA introns, odd ribosomes, and small enigmatic genomes across a large radiation of phyla.</title>
        <authorList>
            <person name="Brown C.T."/>
            <person name="Hug L.A."/>
            <person name="Thomas B.C."/>
            <person name="Sharon I."/>
            <person name="Castelle C.J."/>
            <person name="Singh A."/>
            <person name="Wilkins M.J."/>
            <person name="Williams K.H."/>
            <person name="Banfield J.F."/>
        </authorList>
    </citation>
    <scope>NUCLEOTIDE SEQUENCE [LARGE SCALE GENOMIC DNA]</scope>
</reference>
<evidence type="ECO:0000256" key="3">
    <source>
        <dbReference type="ARBA" id="ARBA00007931"/>
    </source>
</evidence>
<evidence type="ECO:0000256" key="10">
    <source>
        <dbReference type="ARBA" id="ARBA00023136"/>
    </source>
</evidence>
<evidence type="ECO:0000259" key="12">
    <source>
        <dbReference type="PROSITE" id="PS50106"/>
    </source>
</evidence>
<feature type="domain" description="PDZ" evidence="12">
    <location>
        <begin position="144"/>
        <end position="186"/>
    </location>
</feature>
<evidence type="ECO:0000256" key="7">
    <source>
        <dbReference type="ARBA" id="ARBA00022833"/>
    </source>
</evidence>
<comment type="caution">
    <text evidence="13">The sequence shown here is derived from an EMBL/GenBank/DDBJ whole genome shotgun (WGS) entry which is preliminary data.</text>
</comment>
<dbReference type="EMBL" id="LCEJ01000061">
    <property type="protein sequence ID" value="KKS69213.1"/>
    <property type="molecule type" value="Genomic_DNA"/>
</dbReference>
<keyword evidence="5 11" id="KW-0812">Transmembrane</keyword>
<keyword evidence="10 11" id="KW-0472">Membrane</keyword>
<dbReference type="InterPro" id="IPR004387">
    <property type="entry name" value="Pept_M50_Zn"/>
</dbReference>
<dbReference type="PANTHER" id="PTHR42837:SF2">
    <property type="entry name" value="MEMBRANE METALLOPROTEASE ARASP2, CHLOROPLASTIC-RELATED"/>
    <property type="match status" value="1"/>
</dbReference>
<dbReference type="CDD" id="cd06163">
    <property type="entry name" value="S2P-M50_PDZ_RseP-like"/>
    <property type="match status" value="1"/>
</dbReference>
<name>A0A0G1E3Q2_9BACT</name>
<keyword evidence="9 13" id="KW-0482">Metalloprotease</keyword>
<feature type="non-terminal residue" evidence="13">
    <location>
        <position position="247"/>
    </location>
</feature>
<dbReference type="AlphaFoldDB" id="A0A0G1E3Q2"/>
<dbReference type="InterPro" id="IPR001478">
    <property type="entry name" value="PDZ"/>
</dbReference>
<dbReference type="GO" id="GO:0016020">
    <property type="term" value="C:membrane"/>
    <property type="evidence" value="ECO:0007669"/>
    <property type="project" value="UniProtKB-SubCell"/>
</dbReference>
<dbReference type="PANTHER" id="PTHR42837">
    <property type="entry name" value="REGULATOR OF SIGMA-E PROTEASE RSEP"/>
    <property type="match status" value="1"/>
</dbReference>
<proteinExistence type="inferred from homology"/>
<dbReference type="Pfam" id="PF02163">
    <property type="entry name" value="Peptidase_M50"/>
    <property type="match status" value="1"/>
</dbReference>
<dbReference type="Gene3D" id="2.30.42.10">
    <property type="match status" value="1"/>
</dbReference>
<protein>
    <submittedName>
        <fullName evidence="13">Membrane-associated zinc metalloprotease</fullName>
    </submittedName>
</protein>
<evidence type="ECO:0000256" key="6">
    <source>
        <dbReference type="ARBA" id="ARBA00022801"/>
    </source>
</evidence>
<dbReference type="GO" id="GO:0006508">
    <property type="term" value="P:proteolysis"/>
    <property type="evidence" value="ECO:0007669"/>
    <property type="project" value="UniProtKB-KW"/>
</dbReference>
<dbReference type="InterPro" id="IPR036034">
    <property type="entry name" value="PDZ_sf"/>
</dbReference>
<keyword evidence="6" id="KW-0378">Hydrolase</keyword>
<organism evidence="13 14">
    <name type="scientific">Candidatus Daviesbacteria bacterium GW2011_GWA2_42_7</name>
    <dbReference type="NCBI Taxonomy" id="1618425"/>
    <lineage>
        <taxon>Bacteria</taxon>
        <taxon>Candidatus Daviesiibacteriota</taxon>
    </lineage>
</organism>
<evidence type="ECO:0000256" key="2">
    <source>
        <dbReference type="ARBA" id="ARBA00004141"/>
    </source>
</evidence>